<dbReference type="HOGENOM" id="CLU_135507_0_0_7"/>
<evidence type="ECO:0000256" key="1">
    <source>
        <dbReference type="SAM" id="Phobius"/>
    </source>
</evidence>
<dbReference type="AlphaFoldDB" id="A0A0H3AA40"/>
<accession>A0A0H3AA40</accession>
<protein>
    <submittedName>
        <fullName evidence="2">Uncharacterized protein</fullName>
    </submittedName>
</protein>
<sequence length="166" mass="17994">MLRGVGPLIQASSWRELLARFMLLSLVLALTAGGFWYNYERRFKDIQAGAALRDGGAHLAEPQREALHRLVAAFAEGYGIRLVVQVTEGVVDVPRLEGNTLFVGVNVHSGMSVVVFPPLLRKVTGEGPRLHLESEQLQRRIAAGEEAGAVLVDALTLLLAQLGKTS</sequence>
<evidence type="ECO:0000313" key="3">
    <source>
        <dbReference type="Proteomes" id="UP000009173"/>
    </source>
</evidence>
<gene>
    <name evidence="2" type="ordered locus">Dvul_2275</name>
</gene>
<reference evidence="3" key="1">
    <citation type="journal article" date="2009" name="Environ. Microbiol.">
        <title>Contribution of mobile genetic elements to Desulfovibrio vulgaris genome plasticity.</title>
        <authorList>
            <person name="Walker C.B."/>
            <person name="Stolyar S."/>
            <person name="Chivian D."/>
            <person name="Pinel N."/>
            <person name="Gabster J.A."/>
            <person name="Dehal P.S."/>
            <person name="He Z."/>
            <person name="Yang Z.K."/>
            <person name="Yen H.C."/>
            <person name="Zhou J."/>
            <person name="Wall J.D."/>
            <person name="Hazen T.C."/>
            <person name="Arkin A.P."/>
            <person name="Stahl D.A."/>
        </authorList>
    </citation>
    <scope>NUCLEOTIDE SEQUENCE [LARGE SCALE GENOMIC DNA]</scope>
    <source>
        <strain evidence="3">DP4</strain>
    </source>
</reference>
<proteinExistence type="predicted"/>
<name>A0A0H3AA40_NITV4</name>
<keyword evidence="1" id="KW-0472">Membrane</keyword>
<evidence type="ECO:0000313" key="2">
    <source>
        <dbReference type="EMBL" id="ABM29291.1"/>
    </source>
</evidence>
<feature type="transmembrane region" description="Helical" evidence="1">
    <location>
        <begin position="17"/>
        <end position="37"/>
    </location>
</feature>
<dbReference type="RefSeq" id="WP_011792755.1">
    <property type="nucleotide sequence ID" value="NC_008751.1"/>
</dbReference>
<dbReference type="KEGG" id="dvl:Dvul_2275"/>
<keyword evidence="1" id="KW-1133">Transmembrane helix</keyword>
<dbReference type="EMBL" id="CP000527">
    <property type="protein sequence ID" value="ABM29291.1"/>
    <property type="molecule type" value="Genomic_DNA"/>
</dbReference>
<dbReference type="Proteomes" id="UP000009173">
    <property type="component" value="Chromosome"/>
</dbReference>
<organism evidence="2 3">
    <name type="scientific">Nitratidesulfovibrio vulgaris (strain DP4)</name>
    <name type="common">Desulfovibrio vulgaris</name>
    <dbReference type="NCBI Taxonomy" id="391774"/>
    <lineage>
        <taxon>Bacteria</taxon>
        <taxon>Pseudomonadati</taxon>
        <taxon>Thermodesulfobacteriota</taxon>
        <taxon>Desulfovibrionia</taxon>
        <taxon>Desulfovibrionales</taxon>
        <taxon>Desulfovibrionaceae</taxon>
        <taxon>Nitratidesulfovibrio</taxon>
    </lineage>
</organism>
<keyword evidence="1" id="KW-0812">Transmembrane</keyword>